<reference evidence="2 3" key="1">
    <citation type="journal article" date="2018" name="PLoS ONE">
        <title>The draft genome of Kipferlia bialata reveals reductive genome evolution in fornicate parasites.</title>
        <authorList>
            <person name="Tanifuji G."/>
            <person name="Takabayashi S."/>
            <person name="Kume K."/>
            <person name="Takagi M."/>
            <person name="Nakayama T."/>
            <person name="Kamikawa R."/>
            <person name="Inagaki Y."/>
            <person name="Hashimoto T."/>
        </authorList>
    </citation>
    <scope>NUCLEOTIDE SEQUENCE [LARGE SCALE GENOMIC DNA]</scope>
    <source>
        <strain evidence="2">NY0173</strain>
    </source>
</reference>
<feature type="region of interest" description="Disordered" evidence="1">
    <location>
        <begin position="101"/>
        <end position="129"/>
    </location>
</feature>
<dbReference type="Gene3D" id="3.40.50.720">
    <property type="entry name" value="NAD(P)-binding Rossmann-like Domain"/>
    <property type="match status" value="1"/>
</dbReference>
<evidence type="ECO:0000313" key="3">
    <source>
        <dbReference type="Proteomes" id="UP000265618"/>
    </source>
</evidence>
<evidence type="ECO:0000256" key="1">
    <source>
        <dbReference type="SAM" id="MobiDB-lite"/>
    </source>
</evidence>
<dbReference type="EMBL" id="BDIP01004594">
    <property type="protein sequence ID" value="GIQ88998.1"/>
    <property type="molecule type" value="Genomic_DNA"/>
</dbReference>
<proteinExistence type="predicted"/>
<accession>A0A9K3D4M6</accession>
<dbReference type="Proteomes" id="UP000265618">
    <property type="component" value="Unassembled WGS sequence"/>
</dbReference>
<protein>
    <submittedName>
        <fullName evidence="2">Uncharacterized protein</fullName>
    </submittedName>
</protein>
<sequence length="311" mass="32792">MEADKCSLRLGALVLGGLGGVGQAICQELHAQGFFVIATSRRPPSSRVDIASSDNADLVIQVTNDDDAASLLSTLTSALSDMGVHLVTGGGDADSVLSQMGHRGVSNSDRGSDKCPAVGSSDSGKEREREREAWTGVECLPPMPLSSPSCRMCLMLHSAYVCTGSVDMGAVQDVGYQTLSACITGHLHPALLAIQTIRTLCPHGSVICMGSDPYTEEAAPDTVCYCVAKAALQRLVECTQEDMPFLHCECVQLPDMDTGLWQRAGLPVPPDSDAPSVHAVSMVASVAHRLGEYLREEAQHTVDRSGAVLLV</sequence>
<dbReference type="AlphaFoldDB" id="A0A9K3D4M6"/>
<comment type="caution">
    <text evidence="2">The sequence shown here is derived from an EMBL/GenBank/DDBJ whole genome shotgun (WGS) entry which is preliminary data.</text>
</comment>
<name>A0A9K3D4M6_9EUKA</name>
<dbReference type="SUPFAM" id="SSF51735">
    <property type="entry name" value="NAD(P)-binding Rossmann-fold domains"/>
    <property type="match status" value="1"/>
</dbReference>
<organism evidence="2 3">
    <name type="scientific">Kipferlia bialata</name>
    <dbReference type="NCBI Taxonomy" id="797122"/>
    <lineage>
        <taxon>Eukaryota</taxon>
        <taxon>Metamonada</taxon>
        <taxon>Carpediemonas-like organisms</taxon>
        <taxon>Kipferlia</taxon>
    </lineage>
</organism>
<keyword evidence="3" id="KW-1185">Reference proteome</keyword>
<evidence type="ECO:0000313" key="2">
    <source>
        <dbReference type="EMBL" id="GIQ88998.1"/>
    </source>
</evidence>
<dbReference type="InterPro" id="IPR036291">
    <property type="entry name" value="NAD(P)-bd_dom_sf"/>
</dbReference>
<gene>
    <name evidence="2" type="ORF">KIPB_011367</name>
</gene>